<feature type="signal peptide" evidence="2">
    <location>
        <begin position="1"/>
        <end position="23"/>
    </location>
</feature>
<name>A0A345Y1L1_9ACTN</name>
<dbReference type="AlphaFoldDB" id="A0A345Y1L1"/>
<dbReference type="EMBL" id="CP031320">
    <property type="protein sequence ID" value="AXK37777.1"/>
    <property type="molecule type" value="Genomic_DNA"/>
</dbReference>
<keyword evidence="5" id="KW-1185">Reference proteome</keyword>
<sequence>MWTRARGLLIAAAILALAGVVMAAVQSSEQHSALDPRSPDGNGSRAAARILADHGVETTVVTSADEAAAAAGPDTTLLVAHPDVLNGRQHAKLAGVAENGGRTVLLAPGPDALGALTPGVPSVGDPATVEPTPPDCDMPSADRAGDAEMGGMRYHVSDEDAEMCYLRQQLPTLVRVPASSGNGDTVLLGTPEPLLNDRLDQHGNASLTLQLLGSRTHLVWYLPSLSDSAAADNEDRGFFDLIPDGWSWGALQLSLAALLAALWRARRLGPLVPERLPVSVRASEATEGRARLYRQANARDRAAHSLRAATRTRLAPLVGLPAAQAHSPEALTPALAARAGGGEADDATRIHTVLFGSSPTDDASLVRLADELDQLEHRFTRATSPPASPTAPPTDKDRTS</sequence>
<dbReference type="KEGG" id="sarm:DVA86_30460"/>
<reference evidence="4 5" key="1">
    <citation type="submission" date="2018-07" db="EMBL/GenBank/DDBJ databases">
        <title>Draft genome of the type strain Streptomyces armeniacus ATCC 15676.</title>
        <authorList>
            <person name="Labana P."/>
            <person name="Gosse J.T."/>
            <person name="Boddy C.N."/>
        </authorList>
    </citation>
    <scope>NUCLEOTIDE SEQUENCE [LARGE SCALE GENOMIC DNA]</scope>
    <source>
        <strain evidence="4 5">ATCC 15676</strain>
    </source>
</reference>
<evidence type="ECO:0000313" key="4">
    <source>
        <dbReference type="EMBL" id="AXK37777.1"/>
    </source>
</evidence>
<feature type="region of interest" description="Disordered" evidence="1">
    <location>
        <begin position="376"/>
        <end position="400"/>
    </location>
</feature>
<evidence type="ECO:0000313" key="5">
    <source>
        <dbReference type="Proteomes" id="UP000254425"/>
    </source>
</evidence>
<feature type="chain" id="PRO_5016830842" evidence="2">
    <location>
        <begin position="24"/>
        <end position="400"/>
    </location>
</feature>
<dbReference type="Proteomes" id="UP000254425">
    <property type="component" value="Chromosome"/>
</dbReference>
<evidence type="ECO:0000256" key="1">
    <source>
        <dbReference type="SAM" id="MobiDB-lite"/>
    </source>
</evidence>
<feature type="domain" description="DUF4350" evidence="3">
    <location>
        <begin position="36"/>
        <end position="212"/>
    </location>
</feature>
<keyword evidence="2" id="KW-0732">Signal</keyword>
<accession>A0A345Y1L1</accession>
<evidence type="ECO:0000256" key="2">
    <source>
        <dbReference type="SAM" id="SignalP"/>
    </source>
</evidence>
<organism evidence="4 5">
    <name type="scientific">Streptomyces armeniacus</name>
    <dbReference type="NCBI Taxonomy" id="83291"/>
    <lineage>
        <taxon>Bacteria</taxon>
        <taxon>Bacillati</taxon>
        <taxon>Actinomycetota</taxon>
        <taxon>Actinomycetes</taxon>
        <taxon>Kitasatosporales</taxon>
        <taxon>Streptomycetaceae</taxon>
        <taxon>Streptomyces</taxon>
    </lineage>
</organism>
<dbReference type="InterPro" id="IPR025646">
    <property type="entry name" value="DUF4350"/>
</dbReference>
<gene>
    <name evidence="4" type="ORF">DVA86_30460</name>
</gene>
<dbReference type="Pfam" id="PF14258">
    <property type="entry name" value="DUF4350"/>
    <property type="match status" value="1"/>
</dbReference>
<proteinExistence type="predicted"/>
<protein>
    <submittedName>
        <fullName evidence="4">DUF4350 domain-containing protein</fullName>
    </submittedName>
</protein>
<evidence type="ECO:0000259" key="3">
    <source>
        <dbReference type="Pfam" id="PF14258"/>
    </source>
</evidence>